<dbReference type="InterPro" id="IPR002541">
    <property type="entry name" value="Cyt_c_assembly"/>
</dbReference>
<protein>
    <recommendedName>
        <fullName evidence="3">Heme exporter protein C</fullName>
    </recommendedName>
</protein>
<keyword evidence="4 8" id="KW-0812">Transmembrane</keyword>
<dbReference type="InterPro" id="IPR045062">
    <property type="entry name" value="Cyt_c_biogenesis_CcsA/CcmC"/>
</dbReference>
<evidence type="ECO:0000259" key="9">
    <source>
        <dbReference type="Pfam" id="PF01578"/>
    </source>
</evidence>
<gene>
    <name evidence="10" type="ORF">HMPREF9451_01207</name>
</gene>
<dbReference type="GO" id="GO:0017004">
    <property type="term" value="P:cytochrome complex assembly"/>
    <property type="evidence" value="ECO:0007669"/>
    <property type="project" value="UniProtKB-KW"/>
</dbReference>
<dbReference type="PANTHER" id="PTHR30071">
    <property type="entry name" value="HEME EXPORTER PROTEIN C"/>
    <property type="match status" value="1"/>
</dbReference>
<name>K0YJB9_9ACTN</name>
<feature type="transmembrane region" description="Helical" evidence="8">
    <location>
        <begin position="21"/>
        <end position="45"/>
    </location>
</feature>
<dbReference type="PANTHER" id="PTHR30071:SF1">
    <property type="entry name" value="CYTOCHROME B_B6 PROTEIN-RELATED"/>
    <property type="match status" value="1"/>
</dbReference>
<dbReference type="HOGENOM" id="CLU_066538_0_0_11"/>
<evidence type="ECO:0000313" key="11">
    <source>
        <dbReference type="Proteomes" id="UP000006069"/>
    </source>
</evidence>
<dbReference type="PATRIC" id="fig|742818.3.peg.1267"/>
<dbReference type="EMBL" id="ADMD01000007">
    <property type="protein sequence ID" value="EJZ83687.1"/>
    <property type="molecule type" value="Genomic_DNA"/>
</dbReference>
<dbReference type="InterPro" id="IPR003557">
    <property type="entry name" value="Cyt_c_biogenesis_CcmC"/>
</dbReference>
<keyword evidence="7 8" id="KW-0472">Membrane</keyword>
<dbReference type="GO" id="GO:0005886">
    <property type="term" value="C:plasma membrane"/>
    <property type="evidence" value="ECO:0007669"/>
    <property type="project" value="TreeGrafter"/>
</dbReference>
<evidence type="ECO:0000256" key="5">
    <source>
        <dbReference type="ARBA" id="ARBA00022748"/>
    </source>
</evidence>
<reference evidence="10 11" key="1">
    <citation type="submission" date="2012-08" db="EMBL/GenBank/DDBJ databases">
        <title>The Genome Sequence of Slackia piriformis YIT 12062.</title>
        <authorList>
            <consortium name="The Broad Institute Genome Sequencing Platform"/>
            <person name="Earl A."/>
            <person name="Ward D."/>
            <person name="Feldgarden M."/>
            <person name="Gevers D."/>
            <person name="Morotomi M."/>
            <person name="Walker B."/>
            <person name="Young S.K."/>
            <person name="Zeng Q."/>
            <person name="Gargeya S."/>
            <person name="Fitzgerald M."/>
            <person name="Haas B."/>
            <person name="Abouelleil A."/>
            <person name="Alvarado L."/>
            <person name="Arachchi H.M."/>
            <person name="Berlin A.M."/>
            <person name="Chapman S.B."/>
            <person name="Goldberg J."/>
            <person name="Griggs A."/>
            <person name="Gujja S."/>
            <person name="Hansen M."/>
            <person name="Howarth C."/>
            <person name="Imamovic A."/>
            <person name="Larimer J."/>
            <person name="McCowen C."/>
            <person name="Montmayeur A."/>
            <person name="Murphy C."/>
            <person name="Neiman D."/>
            <person name="Pearson M."/>
            <person name="Priest M."/>
            <person name="Roberts A."/>
            <person name="Saif S."/>
            <person name="Shea T."/>
            <person name="Sisk P."/>
            <person name="Sykes S."/>
            <person name="Wortman J."/>
            <person name="Nusbaum C."/>
            <person name="Birren B."/>
        </authorList>
    </citation>
    <scope>NUCLEOTIDE SEQUENCE [LARGE SCALE GENOMIC DNA]</scope>
    <source>
        <strain evidence="10 11">YIT 12062</strain>
    </source>
</reference>
<evidence type="ECO:0000256" key="7">
    <source>
        <dbReference type="ARBA" id="ARBA00023136"/>
    </source>
</evidence>
<dbReference type="Pfam" id="PF01578">
    <property type="entry name" value="Cytochrom_C_asm"/>
    <property type="match status" value="1"/>
</dbReference>
<proteinExistence type="inferred from homology"/>
<evidence type="ECO:0000256" key="1">
    <source>
        <dbReference type="ARBA" id="ARBA00004141"/>
    </source>
</evidence>
<evidence type="ECO:0000256" key="8">
    <source>
        <dbReference type="SAM" id="Phobius"/>
    </source>
</evidence>
<comment type="subcellular location">
    <subcellularLocation>
        <location evidence="1">Membrane</location>
        <topology evidence="1">Multi-pass membrane protein</topology>
    </subcellularLocation>
</comment>
<dbReference type="OrthoDB" id="9778550at2"/>
<evidence type="ECO:0000256" key="4">
    <source>
        <dbReference type="ARBA" id="ARBA00022692"/>
    </source>
</evidence>
<dbReference type="AlphaFoldDB" id="K0YJB9"/>
<evidence type="ECO:0000256" key="2">
    <source>
        <dbReference type="ARBA" id="ARBA00005840"/>
    </source>
</evidence>
<comment type="caution">
    <text evidence="10">The sequence shown here is derived from an EMBL/GenBank/DDBJ whole genome shotgun (WGS) entry which is preliminary data.</text>
</comment>
<dbReference type="eggNOG" id="COG0755">
    <property type="taxonomic scope" value="Bacteria"/>
</dbReference>
<evidence type="ECO:0000256" key="3">
    <source>
        <dbReference type="ARBA" id="ARBA00016463"/>
    </source>
</evidence>
<dbReference type="PRINTS" id="PR01386">
    <property type="entry name" value="CCMCBIOGNSIS"/>
</dbReference>
<dbReference type="GO" id="GO:0020037">
    <property type="term" value="F:heme binding"/>
    <property type="evidence" value="ECO:0007669"/>
    <property type="project" value="InterPro"/>
</dbReference>
<accession>K0YJB9</accession>
<dbReference type="GO" id="GO:0015232">
    <property type="term" value="F:heme transmembrane transporter activity"/>
    <property type="evidence" value="ECO:0007669"/>
    <property type="project" value="InterPro"/>
</dbReference>
<dbReference type="Proteomes" id="UP000006069">
    <property type="component" value="Unassembled WGS sequence"/>
</dbReference>
<feature type="transmembrane region" description="Helical" evidence="8">
    <location>
        <begin position="215"/>
        <end position="235"/>
    </location>
</feature>
<keyword evidence="11" id="KW-1185">Reference proteome</keyword>
<dbReference type="RefSeq" id="WP_009139406.1">
    <property type="nucleotide sequence ID" value="NZ_JH815198.1"/>
</dbReference>
<feature type="transmembrane region" description="Helical" evidence="8">
    <location>
        <begin position="172"/>
        <end position="195"/>
    </location>
</feature>
<evidence type="ECO:0000313" key="10">
    <source>
        <dbReference type="EMBL" id="EJZ83687.1"/>
    </source>
</evidence>
<organism evidence="10 11">
    <name type="scientific">Slackia piriformis YIT 12062</name>
    <dbReference type="NCBI Taxonomy" id="742818"/>
    <lineage>
        <taxon>Bacteria</taxon>
        <taxon>Bacillati</taxon>
        <taxon>Actinomycetota</taxon>
        <taxon>Coriobacteriia</taxon>
        <taxon>Eggerthellales</taxon>
        <taxon>Eggerthellaceae</taxon>
        <taxon>Slackia</taxon>
    </lineage>
</organism>
<evidence type="ECO:0000256" key="6">
    <source>
        <dbReference type="ARBA" id="ARBA00022989"/>
    </source>
</evidence>
<dbReference type="InParanoid" id="K0YJB9"/>
<feature type="transmembrane region" description="Helical" evidence="8">
    <location>
        <begin position="114"/>
        <end position="132"/>
    </location>
</feature>
<keyword evidence="5" id="KW-0201">Cytochrome c-type biogenesis</keyword>
<keyword evidence="6 8" id="KW-1133">Transmembrane helix</keyword>
<comment type="similarity">
    <text evidence="2">Belongs to the CcmC/CycZ/HelC family.</text>
</comment>
<feature type="transmembrane region" description="Helical" evidence="8">
    <location>
        <begin position="144"/>
        <end position="160"/>
    </location>
</feature>
<feature type="domain" description="Cytochrome c assembly protein" evidence="9">
    <location>
        <begin position="64"/>
        <end position="200"/>
    </location>
</feature>
<sequence>MANEEKAKEPAIGGIIDRVAPWALALGALLATLGFVLNFTIAPLVNGAAVNEPALIGGAMVQNKLLLSQKIFYWHMPVAIASFAALVFTAYYGIRFLMTKRACYDTRARIATEIALVFVLCTMVSGEMWERFEWGVWWTWEPRLTTYFILMLMIFGYFILRNAVEDTERRAVYASVFGILIFIDVPICFLVTRLIPSGVHPVIFRTDSGLSPEMLLPLMLGMAGFALIAFGLYRLRLRAQVMEEKLARIQDKLED</sequence>
<feature type="transmembrane region" description="Helical" evidence="8">
    <location>
        <begin position="71"/>
        <end position="94"/>
    </location>
</feature>